<sequence length="533" mass="59677">MNMKKILSLLLFALALQSCNKFGDMNTDPTKSADMDPAIELAFVQQRFSGDMSTQEVTGLILCMPLAQHFGGGWANQYGQFYQRQQAYMANLWQGNYGADVKNITDAVYRSRTGSGQNINAMARVVRVYLFARLTDLYGDIPYSQAATAFTNGVLTPVYDTQEDIYHDFFAQLDTAMNQFATGQDRVTNDVFYKGDIAKWKKFTSSLRLRLALRVARQDPEFAKAQVMKAYNDGLMTSNADICVTRHDNNFNTYANYTGNGLSSAIRQTGSPVNNGYRLHSSLINQLKNTNDPRLDIFAKNYWDNMPGATFENRLDITEQVRAQIGSVGVGPKAFIWEDWMNTITINHPAAGMIQVGNNEQKLQLAAYMMENDAPFLHITYAETELLLADATIRLSLSLGATAEEHYVNGIRAACQQLVLYKNAPVISPAAIDQFIADNSLQPGKELQLIGTQLWINYFLNGPEAFASVRRTGFPVLPSGYRTDGYSDSPEMPRRLEYPLTEKTLNAANVEAAIGRLPGGVDDWEVRMWWDKE</sequence>
<name>A0A0E9MUA5_9BACT</name>
<keyword evidence="3" id="KW-1185">Reference proteome</keyword>
<protein>
    <recommendedName>
        <fullName evidence="4">SusD/RagB family nutrient-binding outer membrane lipoprotein</fullName>
    </recommendedName>
</protein>
<proteinExistence type="predicted"/>
<keyword evidence="1" id="KW-0732">Signal</keyword>
<dbReference type="AlphaFoldDB" id="A0A0E9MUA5"/>
<dbReference type="Proteomes" id="UP000033121">
    <property type="component" value="Unassembled WGS sequence"/>
</dbReference>
<evidence type="ECO:0000256" key="1">
    <source>
        <dbReference type="SAM" id="SignalP"/>
    </source>
</evidence>
<reference evidence="2 3" key="1">
    <citation type="submission" date="2015-04" db="EMBL/GenBank/DDBJ databases">
        <title>Whole genome shotgun sequence of Flavihumibacter petaseus NBRC 106054.</title>
        <authorList>
            <person name="Miyazawa S."/>
            <person name="Hosoyama A."/>
            <person name="Hashimoto M."/>
            <person name="Noguchi M."/>
            <person name="Tsuchikane K."/>
            <person name="Ohji S."/>
            <person name="Yamazoe A."/>
            <person name="Ichikawa N."/>
            <person name="Kimura A."/>
            <person name="Fujita N."/>
        </authorList>
    </citation>
    <scope>NUCLEOTIDE SEQUENCE [LARGE SCALE GENOMIC DNA]</scope>
    <source>
        <strain evidence="2 3">NBRC 106054</strain>
    </source>
</reference>
<dbReference type="EMBL" id="BBWV01000001">
    <property type="protein sequence ID" value="GAO41352.1"/>
    <property type="molecule type" value="Genomic_DNA"/>
</dbReference>
<evidence type="ECO:0008006" key="4">
    <source>
        <dbReference type="Google" id="ProtNLM"/>
    </source>
</evidence>
<dbReference type="InterPro" id="IPR041662">
    <property type="entry name" value="SusD-like_2"/>
</dbReference>
<dbReference type="PROSITE" id="PS51257">
    <property type="entry name" value="PROKAR_LIPOPROTEIN"/>
    <property type="match status" value="1"/>
</dbReference>
<gene>
    <name evidence="2" type="ORF">FPE01S_01_03640</name>
</gene>
<dbReference type="Pfam" id="PF12771">
    <property type="entry name" value="SusD-like_2"/>
    <property type="match status" value="1"/>
</dbReference>
<dbReference type="STRING" id="1220578.FPE01S_01_03640"/>
<feature type="chain" id="PRO_5002429719" description="SusD/RagB family nutrient-binding outer membrane lipoprotein" evidence="1">
    <location>
        <begin position="24"/>
        <end position="533"/>
    </location>
</feature>
<evidence type="ECO:0000313" key="2">
    <source>
        <dbReference type="EMBL" id="GAO41352.1"/>
    </source>
</evidence>
<accession>A0A0E9MUA5</accession>
<evidence type="ECO:0000313" key="3">
    <source>
        <dbReference type="Proteomes" id="UP000033121"/>
    </source>
</evidence>
<dbReference type="SUPFAM" id="SSF48452">
    <property type="entry name" value="TPR-like"/>
    <property type="match status" value="1"/>
</dbReference>
<organism evidence="2 3">
    <name type="scientific">Flavihumibacter petaseus NBRC 106054</name>
    <dbReference type="NCBI Taxonomy" id="1220578"/>
    <lineage>
        <taxon>Bacteria</taxon>
        <taxon>Pseudomonadati</taxon>
        <taxon>Bacteroidota</taxon>
        <taxon>Chitinophagia</taxon>
        <taxon>Chitinophagales</taxon>
        <taxon>Chitinophagaceae</taxon>
        <taxon>Flavihumibacter</taxon>
    </lineage>
</organism>
<feature type="signal peptide" evidence="1">
    <location>
        <begin position="1"/>
        <end position="23"/>
    </location>
</feature>
<comment type="caution">
    <text evidence="2">The sequence shown here is derived from an EMBL/GenBank/DDBJ whole genome shotgun (WGS) entry which is preliminary data.</text>
</comment>
<dbReference type="Gene3D" id="1.25.40.390">
    <property type="match status" value="1"/>
</dbReference>
<dbReference type="OrthoDB" id="9766256at2"/>
<dbReference type="InterPro" id="IPR011990">
    <property type="entry name" value="TPR-like_helical_dom_sf"/>
</dbReference>